<dbReference type="RefSeq" id="WP_154476195.1">
    <property type="nucleotide sequence ID" value="NZ_VULY01000018.1"/>
</dbReference>
<evidence type="ECO:0000313" key="2">
    <source>
        <dbReference type="EMBL" id="MSR93296.1"/>
    </source>
</evidence>
<reference evidence="2 3" key="1">
    <citation type="submission" date="2019-08" db="EMBL/GenBank/DDBJ databases">
        <title>In-depth cultivation of the pig gut microbiome towards novel bacterial diversity and tailored functional studies.</title>
        <authorList>
            <person name="Wylensek D."/>
            <person name="Hitch T.C.A."/>
            <person name="Clavel T."/>
        </authorList>
    </citation>
    <scope>NUCLEOTIDE SEQUENCE [LARGE SCALE GENOMIC DNA]</scope>
    <source>
        <strain evidence="2 3">68-1-5</strain>
    </source>
</reference>
<keyword evidence="1" id="KW-0812">Transmembrane</keyword>
<evidence type="ECO:0000313" key="3">
    <source>
        <dbReference type="Proteomes" id="UP000434409"/>
    </source>
</evidence>
<feature type="transmembrane region" description="Helical" evidence="1">
    <location>
        <begin position="38"/>
        <end position="62"/>
    </location>
</feature>
<keyword evidence="3" id="KW-1185">Reference proteome</keyword>
<sequence length="122" mass="13801">MTKEERAQKWFYNVPHAESISMETKMEICNKVAKKMELIFFIVIIVECVLLFIISDGKIFSLTADFLNNISKGYSTRNRYKGVALIGGLICFPVVVVPLLVVSVYKNRSLKSEAMKAIGTME</sequence>
<gene>
    <name evidence="2" type="ORF">FYJ34_03190</name>
</gene>
<dbReference type="EMBL" id="VULY01000018">
    <property type="protein sequence ID" value="MSR93296.1"/>
    <property type="molecule type" value="Genomic_DNA"/>
</dbReference>
<protein>
    <submittedName>
        <fullName evidence="2">Uncharacterized protein</fullName>
    </submittedName>
</protein>
<keyword evidence="1" id="KW-1133">Transmembrane helix</keyword>
<comment type="caution">
    <text evidence="2">The sequence shown here is derived from an EMBL/GenBank/DDBJ whole genome shotgun (WGS) entry which is preliminary data.</text>
</comment>
<accession>A0A6N7V0B9</accession>
<feature type="transmembrane region" description="Helical" evidence="1">
    <location>
        <begin position="82"/>
        <end position="105"/>
    </location>
</feature>
<proteinExistence type="predicted"/>
<name>A0A6N7V0B9_9FIRM</name>
<organism evidence="2 3">
    <name type="scientific">Suipraeoptans intestinalis</name>
    <dbReference type="NCBI Taxonomy" id="2606628"/>
    <lineage>
        <taxon>Bacteria</taxon>
        <taxon>Bacillati</taxon>
        <taxon>Bacillota</taxon>
        <taxon>Clostridia</taxon>
        <taxon>Lachnospirales</taxon>
        <taxon>Lachnospiraceae</taxon>
        <taxon>Suipraeoptans</taxon>
    </lineage>
</organism>
<keyword evidence="1" id="KW-0472">Membrane</keyword>
<evidence type="ECO:0000256" key="1">
    <source>
        <dbReference type="SAM" id="Phobius"/>
    </source>
</evidence>
<dbReference type="AlphaFoldDB" id="A0A6N7V0B9"/>
<dbReference type="Proteomes" id="UP000434409">
    <property type="component" value="Unassembled WGS sequence"/>
</dbReference>